<accession>A0A0G0Q0Q2</accession>
<protein>
    <submittedName>
        <fullName evidence="2">Plastocyanin</fullName>
    </submittedName>
</protein>
<name>A0A0G0Q0Q2_9BACT</name>
<proteinExistence type="predicted"/>
<reference evidence="2 3" key="1">
    <citation type="journal article" date="2015" name="Nature">
        <title>rRNA introns, odd ribosomes, and small enigmatic genomes across a large radiation of phyla.</title>
        <authorList>
            <person name="Brown C.T."/>
            <person name="Hug L.A."/>
            <person name="Thomas B.C."/>
            <person name="Sharon I."/>
            <person name="Castelle C.J."/>
            <person name="Singh A."/>
            <person name="Wilkins M.J."/>
            <person name="Williams K.H."/>
            <person name="Banfield J.F."/>
        </authorList>
    </citation>
    <scope>NUCLEOTIDE SEQUENCE [LARGE SCALE GENOMIC DNA]</scope>
</reference>
<dbReference type="Gene3D" id="2.60.40.420">
    <property type="entry name" value="Cupredoxins - blue copper proteins"/>
    <property type="match status" value="1"/>
</dbReference>
<comment type="caution">
    <text evidence="2">The sequence shown here is derived from an EMBL/GenBank/DDBJ whole genome shotgun (WGS) entry which is preliminary data.</text>
</comment>
<dbReference type="PANTHER" id="PTHR36507:SF1">
    <property type="entry name" value="BLL1555 PROTEIN"/>
    <property type="match status" value="1"/>
</dbReference>
<dbReference type="InterPro" id="IPR008972">
    <property type="entry name" value="Cupredoxin"/>
</dbReference>
<dbReference type="InterPro" id="IPR052721">
    <property type="entry name" value="ET_Amicyanin"/>
</dbReference>
<keyword evidence="1" id="KW-0472">Membrane</keyword>
<organism evidence="2 3">
    <name type="scientific">Candidatus Gottesmanbacteria bacterium GW2011_GWC2_39_8</name>
    <dbReference type="NCBI Taxonomy" id="1618450"/>
    <lineage>
        <taxon>Bacteria</taxon>
        <taxon>Candidatus Gottesmaniibacteriota</taxon>
    </lineage>
</organism>
<dbReference type="SUPFAM" id="SSF49503">
    <property type="entry name" value="Cupredoxins"/>
    <property type="match status" value="1"/>
</dbReference>
<dbReference type="AlphaFoldDB" id="A0A0G0Q0Q2"/>
<dbReference type="Proteomes" id="UP000034539">
    <property type="component" value="Unassembled WGS sequence"/>
</dbReference>
<keyword evidence="1" id="KW-1133">Transmembrane helix</keyword>
<gene>
    <name evidence="2" type="ORF">UT63_C0012G0017</name>
</gene>
<dbReference type="PANTHER" id="PTHR36507">
    <property type="entry name" value="BLL1555 PROTEIN"/>
    <property type="match status" value="1"/>
</dbReference>
<dbReference type="EMBL" id="LBXN01000012">
    <property type="protein sequence ID" value="KKR33738.1"/>
    <property type="molecule type" value="Genomic_DNA"/>
</dbReference>
<evidence type="ECO:0000313" key="2">
    <source>
        <dbReference type="EMBL" id="KKR33738.1"/>
    </source>
</evidence>
<feature type="transmembrane region" description="Helical" evidence="1">
    <location>
        <begin position="6"/>
        <end position="23"/>
    </location>
</feature>
<evidence type="ECO:0000313" key="3">
    <source>
        <dbReference type="Proteomes" id="UP000034539"/>
    </source>
</evidence>
<sequence>MNSKNIILGAVILVILAGGYFLMKGQSSKVANSNPLQVNQENINIPANTEPTKEVQKPEGMTVEYSENGFSPQMVLVKAGSTVTFVNKGSDLMWVASSPHPQHTDLAGFDALKGYKTGESYTYTFTQIGTWKFHNHLNPKDFGSVVVEP</sequence>
<keyword evidence="1" id="KW-0812">Transmembrane</keyword>
<evidence type="ECO:0000256" key="1">
    <source>
        <dbReference type="SAM" id="Phobius"/>
    </source>
</evidence>